<evidence type="ECO:0000313" key="1">
    <source>
        <dbReference type="EMBL" id="EDV28316.1"/>
    </source>
</evidence>
<dbReference type="KEGG" id="tad:TRIADDRAFT_53836"/>
<dbReference type="HOGENOM" id="CLU_554725_0_0_1"/>
<proteinExistence type="predicted"/>
<dbReference type="SUPFAM" id="SSF49899">
    <property type="entry name" value="Concanavalin A-like lectins/glucanases"/>
    <property type="match status" value="1"/>
</dbReference>
<dbReference type="EMBL" id="DS985242">
    <property type="protein sequence ID" value="EDV28316.1"/>
    <property type="molecule type" value="Genomic_DNA"/>
</dbReference>
<gene>
    <name evidence="1" type="ORF">TRIADDRAFT_53836</name>
</gene>
<dbReference type="STRING" id="10228.B3RQA7"/>
<dbReference type="CTD" id="6751365"/>
<reference evidence="1 2" key="1">
    <citation type="journal article" date="2008" name="Nature">
        <title>The Trichoplax genome and the nature of placozoans.</title>
        <authorList>
            <person name="Srivastava M."/>
            <person name="Begovic E."/>
            <person name="Chapman J."/>
            <person name="Putnam N.H."/>
            <person name="Hellsten U."/>
            <person name="Kawashima T."/>
            <person name="Kuo A."/>
            <person name="Mitros T."/>
            <person name="Salamov A."/>
            <person name="Carpenter M.L."/>
            <person name="Signorovitch A.Y."/>
            <person name="Moreno M.A."/>
            <person name="Kamm K."/>
            <person name="Grimwood J."/>
            <person name="Schmutz J."/>
            <person name="Shapiro H."/>
            <person name="Grigoriev I.V."/>
            <person name="Buss L.W."/>
            <person name="Schierwater B."/>
            <person name="Dellaporta S.L."/>
            <person name="Rokhsar D.S."/>
        </authorList>
    </citation>
    <scope>NUCLEOTIDE SEQUENCE [LARGE SCALE GENOMIC DNA]</scope>
    <source>
        <strain evidence="1 2">Grell-BS-1999</strain>
    </source>
</reference>
<dbReference type="RefSeq" id="XP_002110150.1">
    <property type="nucleotide sequence ID" value="XM_002110114.1"/>
</dbReference>
<dbReference type="AlphaFoldDB" id="B3RQA7"/>
<organism evidence="1 2">
    <name type="scientific">Trichoplax adhaerens</name>
    <name type="common">Trichoplax reptans</name>
    <dbReference type="NCBI Taxonomy" id="10228"/>
    <lineage>
        <taxon>Eukaryota</taxon>
        <taxon>Metazoa</taxon>
        <taxon>Placozoa</taxon>
        <taxon>Uniplacotomia</taxon>
        <taxon>Trichoplacea</taxon>
        <taxon>Trichoplacidae</taxon>
        <taxon>Trichoplax</taxon>
    </lineage>
</organism>
<dbReference type="GeneID" id="6751365"/>
<dbReference type="Proteomes" id="UP000009022">
    <property type="component" value="Unassembled WGS sequence"/>
</dbReference>
<evidence type="ECO:0000313" key="2">
    <source>
        <dbReference type="Proteomes" id="UP000009022"/>
    </source>
</evidence>
<sequence>MLKIASIAGYGHGNDQYDHQGGHGYGGYHHNSHWSYDSYPPGWVYDDYYHHHKGKKNWFCGADEFWPLSKLKNGKTVENVCGQYDGTAKHYAAVLWPCPPQPGGIGTDGQSWVHLGEYTNECLGNLSLCTNGLTVSLWIKMIARYGYHNDGYYVSAGGLKDFFRIALFSGKHPYFIASVGNFIYYSTIPSRIIGKWAHVLFTFNGLKKFRLFVNTKECEVSRYHYAPSHYNFTKFLLGRSIHHKTTTNAKFSQVAVWYRKLNWHEICKVYLGSRKTLKNCQSWYKKIECDKETSSIIPQPSTTSIVQPISSREDEITSQISSIIETTSVVSSSSIGTRSSVSSSDVVQSTSVLSSEISSILESESESLVFSSEESEEFLTSTETSVPEIVTTVVTSSVKSDILSTSSFIELESLSTEPLESLSSICIHSTKTVYTTTTISRTVISCPPLIETLTKTTEELVFTCPSVCPNFGLTTKLPHVIQTLSPTSSISI</sequence>
<keyword evidence="2" id="KW-1185">Reference proteome</keyword>
<dbReference type="InParanoid" id="B3RQA7"/>
<name>B3RQA7_TRIAD</name>
<dbReference type="Gene3D" id="2.60.120.200">
    <property type="match status" value="1"/>
</dbReference>
<dbReference type="InterPro" id="IPR013320">
    <property type="entry name" value="ConA-like_dom_sf"/>
</dbReference>
<accession>B3RQA7</accession>
<dbReference type="OrthoDB" id="6275838at2759"/>
<dbReference type="Pfam" id="PF13385">
    <property type="entry name" value="Laminin_G_3"/>
    <property type="match status" value="1"/>
</dbReference>
<dbReference type="PhylomeDB" id="B3RQA7"/>
<protein>
    <submittedName>
        <fullName evidence="1">Uncharacterized protein</fullName>
    </submittedName>
</protein>